<dbReference type="AlphaFoldDB" id="A0A5B6TIS1"/>
<keyword evidence="3" id="KW-1185">Reference proteome</keyword>
<proteinExistence type="predicted"/>
<evidence type="ECO:0000313" key="2">
    <source>
        <dbReference type="EMBL" id="KAA3440562.1"/>
    </source>
</evidence>
<feature type="transmembrane region" description="Helical" evidence="1">
    <location>
        <begin position="6"/>
        <end position="32"/>
    </location>
</feature>
<dbReference type="RefSeq" id="WP_149090193.1">
    <property type="nucleotide sequence ID" value="NZ_VKKY01000001.1"/>
</dbReference>
<evidence type="ECO:0000313" key="3">
    <source>
        <dbReference type="Proteomes" id="UP000324133"/>
    </source>
</evidence>
<evidence type="ECO:0000256" key="1">
    <source>
        <dbReference type="SAM" id="Phobius"/>
    </source>
</evidence>
<feature type="transmembrane region" description="Helical" evidence="1">
    <location>
        <begin position="39"/>
        <end position="61"/>
    </location>
</feature>
<organism evidence="2 3">
    <name type="scientific">Rufibacter hautae</name>
    <dbReference type="NCBI Taxonomy" id="2595005"/>
    <lineage>
        <taxon>Bacteria</taxon>
        <taxon>Pseudomonadati</taxon>
        <taxon>Bacteroidota</taxon>
        <taxon>Cytophagia</taxon>
        <taxon>Cytophagales</taxon>
        <taxon>Hymenobacteraceae</taxon>
        <taxon>Rufibacter</taxon>
    </lineage>
</organism>
<keyword evidence="1" id="KW-0812">Transmembrane</keyword>
<comment type="caution">
    <text evidence="2">The sequence shown here is derived from an EMBL/GenBank/DDBJ whole genome shotgun (WGS) entry which is preliminary data.</text>
</comment>
<dbReference type="EMBL" id="VKKY01000001">
    <property type="protein sequence ID" value="KAA3440562.1"/>
    <property type="molecule type" value="Genomic_DNA"/>
</dbReference>
<dbReference type="Proteomes" id="UP000324133">
    <property type="component" value="Unassembled WGS sequence"/>
</dbReference>
<keyword evidence="1" id="KW-1133">Transmembrane helix</keyword>
<accession>A0A5B6TIS1</accession>
<name>A0A5B6TIS1_9BACT</name>
<gene>
    <name evidence="2" type="ORF">FOA19_07895</name>
</gene>
<sequence length="110" mass="12045">MLFLLILLFSVVVQFFLPWWSLALVCFAVAFWKARYGGQAFLAGFGAIGLAWLGMALFWHLVTDGLLSNRVAAMLTVNSPWILLVVTVVIGGVVGGLSALSGYLVRRLWV</sequence>
<reference evidence="2 3" key="1">
    <citation type="submission" date="2019-07" db="EMBL/GenBank/DDBJ databases">
        <title>Rufibacter sp. nov., isolated from lake sediment.</title>
        <authorList>
            <person name="Qu J.-H."/>
        </authorList>
    </citation>
    <scope>NUCLEOTIDE SEQUENCE [LARGE SCALE GENOMIC DNA]</scope>
    <source>
        <strain evidence="2 3">NBS58-1</strain>
    </source>
</reference>
<keyword evidence="1" id="KW-0472">Membrane</keyword>
<protein>
    <submittedName>
        <fullName evidence="2">Uncharacterized protein</fullName>
    </submittedName>
</protein>
<feature type="transmembrane region" description="Helical" evidence="1">
    <location>
        <begin position="81"/>
        <end position="105"/>
    </location>
</feature>